<evidence type="ECO:0000256" key="1">
    <source>
        <dbReference type="SAM" id="MobiDB-lite"/>
    </source>
</evidence>
<reference evidence="3 4" key="1">
    <citation type="journal article" date="2019" name="Sci. Rep.">
        <title>A high-quality genome of Eragrostis curvula grass provides insights into Poaceae evolution and supports new strategies to enhance forage quality.</title>
        <authorList>
            <person name="Carballo J."/>
            <person name="Santos B.A.C.M."/>
            <person name="Zappacosta D."/>
            <person name="Garbus I."/>
            <person name="Selva J.P."/>
            <person name="Gallo C.A."/>
            <person name="Diaz A."/>
            <person name="Albertini E."/>
            <person name="Caccamo M."/>
            <person name="Echenique V."/>
        </authorList>
    </citation>
    <scope>NUCLEOTIDE SEQUENCE [LARGE SCALE GENOMIC DNA]</scope>
    <source>
        <strain evidence="4">cv. Victoria</strain>
        <tissue evidence="3">Leaf</tissue>
    </source>
</reference>
<dbReference type="Pfam" id="PF03372">
    <property type="entry name" value="Exo_endo_phos"/>
    <property type="match status" value="1"/>
</dbReference>
<feature type="compositionally biased region" description="Low complexity" evidence="1">
    <location>
        <begin position="485"/>
        <end position="496"/>
    </location>
</feature>
<proteinExistence type="predicted"/>
<accession>A0A5J9VF33</accession>
<dbReference type="InterPro" id="IPR050410">
    <property type="entry name" value="CCR4/nocturin_mRNA_transcr"/>
</dbReference>
<feature type="compositionally biased region" description="Basic and acidic residues" evidence="1">
    <location>
        <begin position="521"/>
        <end position="539"/>
    </location>
</feature>
<name>A0A5J9VF33_9POAL</name>
<feature type="compositionally biased region" description="Low complexity" evidence="1">
    <location>
        <begin position="99"/>
        <end position="109"/>
    </location>
</feature>
<comment type="caution">
    <text evidence="3">The sequence shown here is derived from an EMBL/GenBank/DDBJ whole genome shotgun (WGS) entry which is preliminary data.</text>
</comment>
<sequence length="872" mass="96981">MRLACSAFLRRAAAMSSSSSYGRGTYPRRDRGRGYSARSSRPPYPNAGPEFVSGDSHLNAVRAANDSLRRGGFHGPSPQYRQGPHQSPPQYRQEPHQPPQQYWQGPHQQPQYGYNYGYGYGQPEQPGPLYGAVPYNYGQPQQPPPMLPGPQYSYGPPIPYYHDHPRLQQYGHAPGNAGFHPDAPQLIPRLADYRRRWQLTKQKPPHQAERFTVVSYNILADYLAQEHRFLYERIPPCFLDWNWRKNKLVFEFGLWSPDILCLQEVDKFTDLEQELARKGYNGIWKMRTGNAVDGCAIFWKTTRFQLRHVEDIEFNKLGLRDNVAQICVLESVVPRNAPTDSTASPSDPEQAKQVVVCNTHVLYNPKRGDIKLGQVRTLLDTAYNVSKMWNNAPVIVCGDFNSTPKSPLYNFISEQKLNLTGLARSTISGQVTTPQKVYTGYNVSRFHPPSTNSKAGNIALPNGHKPQTETGSMVNNSRPVLTDASSESRNTKSSNSCGNTIPCSGSTNLGKQVLLRGLEGPGKDHFTSEADARANKTEGEESTAADKSSEGLKHSLEEKKVSHVQRDLSGDVIPDEFTCAFEENGAQPDELLAVLKDNPDEKEKALESMLPGNDKCITNEPESCNSSGSQKFPDSVHQMSNMRLEGDSSTEVTYLESPAEPVHQSNGAVSDASGNQCTSGVISKHSVSSKDDSEDNAGAFADETIRNEVSCSDVNSDPTFFEELTGISDHLLEGDEDQLSAISDASPSSQQMVNSNESYYISDPFKWSPDEIRAATGKDECTYVEHNLKLRSVYTDVEDFNGTKDANKEPLVTSYNRKFMGTVDYIWASEDLQTVKVLDTFPKEILEQTIGFPTKKWGSDHIALATELAFKK</sequence>
<feature type="compositionally biased region" description="Polar residues" evidence="1">
    <location>
        <begin position="620"/>
        <end position="635"/>
    </location>
</feature>
<feature type="region of interest" description="Disordered" evidence="1">
    <location>
        <begin position="459"/>
        <end position="503"/>
    </location>
</feature>
<dbReference type="Proteomes" id="UP000324897">
    <property type="component" value="Unassembled WGS sequence"/>
</dbReference>
<feature type="region of interest" description="Disordered" evidence="1">
    <location>
        <begin position="518"/>
        <end position="562"/>
    </location>
</feature>
<dbReference type="PANTHER" id="PTHR12121">
    <property type="entry name" value="CARBON CATABOLITE REPRESSOR PROTEIN 4"/>
    <property type="match status" value="1"/>
</dbReference>
<dbReference type="OrthoDB" id="428734at2759"/>
<evidence type="ECO:0000259" key="2">
    <source>
        <dbReference type="Pfam" id="PF03372"/>
    </source>
</evidence>
<dbReference type="GO" id="GO:0000175">
    <property type="term" value="F:3'-5'-RNA exonuclease activity"/>
    <property type="evidence" value="ECO:0007669"/>
    <property type="project" value="TreeGrafter"/>
</dbReference>
<dbReference type="AlphaFoldDB" id="A0A5J9VF33"/>
<feature type="compositionally biased region" description="Polar residues" evidence="1">
    <location>
        <begin position="468"/>
        <end position="479"/>
    </location>
</feature>
<dbReference type="SUPFAM" id="SSF56219">
    <property type="entry name" value="DNase I-like"/>
    <property type="match status" value="1"/>
</dbReference>
<dbReference type="EMBL" id="RWGY01000009">
    <property type="protein sequence ID" value="TVU34575.1"/>
    <property type="molecule type" value="Genomic_DNA"/>
</dbReference>
<feature type="non-terminal residue" evidence="3">
    <location>
        <position position="1"/>
    </location>
</feature>
<dbReference type="Gramene" id="TVU34575">
    <property type="protein sequence ID" value="TVU34575"/>
    <property type="gene ID" value="EJB05_16411"/>
</dbReference>
<feature type="domain" description="Endonuclease/exonuclease/phosphatase" evidence="2">
    <location>
        <begin position="256"/>
        <end position="432"/>
    </location>
</feature>
<feature type="compositionally biased region" description="Basic and acidic residues" evidence="1">
    <location>
        <begin position="547"/>
        <end position="562"/>
    </location>
</feature>
<dbReference type="PANTHER" id="PTHR12121:SF85">
    <property type="entry name" value="CARBON CATABOLITE REPRESSOR PROTEIN 4 HOMOLOG 6"/>
    <property type="match status" value="1"/>
</dbReference>
<feature type="region of interest" description="Disordered" evidence="1">
    <location>
        <begin position="611"/>
        <end position="635"/>
    </location>
</feature>
<dbReference type="InterPro" id="IPR036691">
    <property type="entry name" value="Endo/exonu/phosph_ase_sf"/>
</dbReference>
<feature type="region of interest" description="Disordered" evidence="1">
    <location>
        <begin position="14"/>
        <end position="55"/>
    </location>
</feature>
<dbReference type="Gene3D" id="3.60.10.10">
    <property type="entry name" value="Endonuclease/exonuclease/phosphatase"/>
    <property type="match status" value="2"/>
</dbReference>
<keyword evidence="4" id="KW-1185">Reference proteome</keyword>
<evidence type="ECO:0000313" key="4">
    <source>
        <dbReference type="Proteomes" id="UP000324897"/>
    </source>
</evidence>
<gene>
    <name evidence="3" type="ORF">EJB05_16411</name>
</gene>
<organism evidence="3 4">
    <name type="scientific">Eragrostis curvula</name>
    <name type="common">weeping love grass</name>
    <dbReference type="NCBI Taxonomy" id="38414"/>
    <lineage>
        <taxon>Eukaryota</taxon>
        <taxon>Viridiplantae</taxon>
        <taxon>Streptophyta</taxon>
        <taxon>Embryophyta</taxon>
        <taxon>Tracheophyta</taxon>
        <taxon>Spermatophyta</taxon>
        <taxon>Magnoliopsida</taxon>
        <taxon>Liliopsida</taxon>
        <taxon>Poales</taxon>
        <taxon>Poaceae</taxon>
        <taxon>PACMAD clade</taxon>
        <taxon>Chloridoideae</taxon>
        <taxon>Eragrostideae</taxon>
        <taxon>Eragrostidinae</taxon>
        <taxon>Eragrostis</taxon>
    </lineage>
</organism>
<evidence type="ECO:0000313" key="3">
    <source>
        <dbReference type="EMBL" id="TVU34575.1"/>
    </source>
</evidence>
<dbReference type="InterPro" id="IPR005135">
    <property type="entry name" value="Endo/exonuclease/phosphatase"/>
</dbReference>
<protein>
    <recommendedName>
        <fullName evidence="2">Endonuclease/exonuclease/phosphatase domain-containing protein</fullName>
    </recommendedName>
</protein>
<feature type="region of interest" description="Disordered" evidence="1">
    <location>
        <begin position="68"/>
        <end position="109"/>
    </location>
</feature>